<evidence type="ECO:0000256" key="1">
    <source>
        <dbReference type="SAM" id="Phobius"/>
    </source>
</evidence>
<feature type="transmembrane region" description="Helical" evidence="1">
    <location>
        <begin position="193"/>
        <end position="216"/>
    </location>
</feature>
<keyword evidence="1" id="KW-0812">Transmembrane</keyword>
<evidence type="ECO:0000313" key="2">
    <source>
        <dbReference type="EMBL" id="CAF4931749.1"/>
    </source>
</evidence>
<dbReference type="OrthoDB" id="7466972at2759"/>
<gene>
    <name evidence="2" type="ORF">PMACD_LOCUS13915</name>
</gene>
<reference evidence="2" key="1">
    <citation type="submission" date="2021-02" db="EMBL/GenBank/DDBJ databases">
        <authorList>
            <person name="Steward A R."/>
        </authorList>
    </citation>
    <scope>NUCLEOTIDE SEQUENCE</scope>
</reference>
<accession>A0A821WV36</accession>
<keyword evidence="3" id="KW-1185">Reference proteome</keyword>
<proteinExistence type="predicted"/>
<feature type="transmembrane region" description="Helical" evidence="1">
    <location>
        <begin position="123"/>
        <end position="144"/>
    </location>
</feature>
<name>A0A821WV36_9NEOP</name>
<sequence length="272" mass="31453">MKIFSIRLVSHIRCSEMIVLVISVFWSTMASIVFLVTWYLIPQWRNLHNYISGHQIVTGTLHLYSILINRLFFDGHNSISIALNQYLFMITLTWSLCASLFAYLKLVLVFIQTIPFEKAKATIFAYGAMITIKILTNVIIPTVIPLDTVLLRMLPVMISIYMILSVNFMLFACIARHVVKSCNLASRARGKRIASLVCVAILCDFITLIYLSSIVININLLYVLKSIFYLRLIPQAIVVLFNQNSRRLWKLYFQMRRYRNIDLGIELVSQRT</sequence>
<comment type="caution">
    <text evidence="2">The sequence shown here is derived from an EMBL/GenBank/DDBJ whole genome shotgun (WGS) entry which is preliminary data.</text>
</comment>
<organism evidence="2 3">
    <name type="scientific">Pieris macdunnoughi</name>
    <dbReference type="NCBI Taxonomy" id="345717"/>
    <lineage>
        <taxon>Eukaryota</taxon>
        <taxon>Metazoa</taxon>
        <taxon>Ecdysozoa</taxon>
        <taxon>Arthropoda</taxon>
        <taxon>Hexapoda</taxon>
        <taxon>Insecta</taxon>
        <taxon>Pterygota</taxon>
        <taxon>Neoptera</taxon>
        <taxon>Endopterygota</taxon>
        <taxon>Lepidoptera</taxon>
        <taxon>Glossata</taxon>
        <taxon>Ditrysia</taxon>
        <taxon>Papilionoidea</taxon>
        <taxon>Pieridae</taxon>
        <taxon>Pierinae</taxon>
        <taxon>Pieris</taxon>
    </lineage>
</organism>
<feature type="transmembrane region" description="Helical" evidence="1">
    <location>
        <begin position="150"/>
        <end position="172"/>
    </location>
</feature>
<feature type="transmembrane region" description="Helical" evidence="1">
    <location>
        <begin position="222"/>
        <end position="241"/>
    </location>
</feature>
<keyword evidence="1" id="KW-0472">Membrane</keyword>
<dbReference type="AlphaFoldDB" id="A0A821WV36"/>
<feature type="transmembrane region" description="Helical" evidence="1">
    <location>
        <begin position="86"/>
        <end position="111"/>
    </location>
</feature>
<dbReference type="EMBL" id="CAJOBZ010000063">
    <property type="protein sequence ID" value="CAF4931749.1"/>
    <property type="molecule type" value="Genomic_DNA"/>
</dbReference>
<evidence type="ECO:0000313" key="3">
    <source>
        <dbReference type="Proteomes" id="UP000663880"/>
    </source>
</evidence>
<keyword evidence="1" id="KW-1133">Transmembrane helix</keyword>
<feature type="transmembrane region" description="Helical" evidence="1">
    <location>
        <begin position="20"/>
        <end position="41"/>
    </location>
</feature>
<protein>
    <submittedName>
        <fullName evidence="2">Uncharacterized protein</fullName>
    </submittedName>
</protein>
<dbReference type="Proteomes" id="UP000663880">
    <property type="component" value="Unassembled WGS sequence"/>
</dbReference>